<dbReference type="OrthoDB" id="9810174at2"/>
<feature type="domain" description="Phage tail collar" evidence="1">
    <location>
        <begin position="6"/>
        <end position="62"/>
    </location>
</feature>
<accession>A0A4R4K8T2</accession>
<proteinExistence type="predicted"/>
<keyword evidence="3" id="KW-1185">Reference proteome</keyword>
<dbReference type="Pfam" id="PF07484">
    <property type="entry name" value="Collar"/>
    <property type="match status" value="1"/>
</dbReference>
<organism evidence="2 3">
    <name type="scientific">Arundinibacter roseus</name>
    <dbReference type="NCBI Taxonomy" id="2070510"/>
    <lineage>
        <taxon>Bacteria</taxon>
        <taxon>Pseudomonadati</taxon>
        <taxon>Bacteroidota</taxon>
        <taxon>Cytophagia</taxon>
        <taxon>Cytophagales</taxon>
        <taxon>Spirosomataceae</taxon>
        <taxon>Arundinibacter</taxon>
    </lineage>
</organism>
<evidence type="ECO:0000313" key="3">
    <source>
        <dbReference type="Proteomes" id="UP000295706"/>
    </source>
</evidence>
<dbReference type="Gene3D" id="3.90.1340.10">
    <property type="entry name" value="Phage tail collar domain"/>
    <property type="match status" value="1"/>
</dbReference>
<gene>
    <name evidence="2" type="ORF">EZE20_14085</name>
</gene>
<reference evidence="2 3" key="1">
    <citation type="submission" date="2019-02" db="EMBL/GenBank/DDBJ databases">
        <title>Arundinibacter roseus gen. nov., sp. nov., a new member of the family Cytophagaceae.</title>
        <authorList>
            <person name="Szuroczki S."/>
            <person name="Khayer B."/>
            <person name="Sproer C."/>
            <person name="Toumi M."/>
            <person name="Szabo A."/>
            <person name="Felfoldi T."/>
            <person name="Schumann P."/>
            <person name="Toth E."/>
        </authorList>
    </citation>
    <scope>NUCLEOTIDE SEQUENCE [LARGE SCALE GENOMIC DNA]</scope>
    <source>
        <strain evidence="2 3">DMA-k-7a</strain>
    </source>
</reference>
<sequence>MDAYIGMICLFPYTFAPRNWAYCNGQLISIAENSALFSLLGTTFGGDGVHTFALPDLRGRVVIGPGQGPGLTPHVQGEMSGAEHNTLLLPNLPAHSHSLLATEVPGNSPDPSGNLLANTGSFDSEYHSGPPNAVMSSQAIGMTGNNMPVNNMQPYLAIQSCICLYGIYPSRND</sequence>
<dbReference type="SUPFAM" id="SSF88874">
    <property type="entry name" value="Receptor-binding domain of short tail fibre protein gp12"/>
    <property type="match status" value="1"/>
</dbReference>
<comment type="caution">
    <text evidence="2">The sequence shown here is derived from an EMBL/GenBank/DDBJ whole genome shotgun (WGS) entry which is preliminary data.</text>
</comment>
<dbReference type="EMBL" id="SMJU01000008">
    <property type="protein sequence ID" value="TDB64068.1"/>
    <property type="molecule type" value="Genomic_DNA"/>
</dbReference>
<evidence type="ECO:0000313" key="2">
    <source>
        <dbReference type="EMBL" id="TDB64068.1"/>
    </source>
</evidence>
<dbReference type="AlphaFoldDB" id="A0A4R4K8T2"/>
<name>A0A4R4K8T2_9BACT</name>
<dbReference type="InterPro" id="IPR011083">
    <property type="entry name" value="Phage_tail_collar_dom"/>
</dbReference>
<dbReference type="InterPro" id="IPR037053">
    <property type="entry name" value="Phage_tail_collar_dom_sf"/>
</dbReference>
<dbReference type="Proteomes" id="UP000295706">
    <property type="component" value="Unassembled WGS sequence"/>
</dbReference>
<protein>
    <submittedName>
        <fullName evidence="2">Phage tail protein</fullName>
    </submittedName>
</protein>
<dbReference type="RefSeq" id="WP_132118707.1">
    <property type="nucleotide sequence ID" value="NZ_SMJU01000008.1"/>
</dbReference>
<evidence type="ECO:0000259" key="1">
    <source>
        <dbReference type="Pfam" id="PF07484"/>
    </source>
</evidence>